<keyword evidence="1 4" id="KW-0349">Heme</keyword>
<dbReference type="RefSeq" id="WP_072792705.1">
    <property type="nucleotide sequence ID" value="NZ_FQWM01000002.1"/>
</dbReference>
<dbReference type="EMBL" id="FQWM01000002">
    <property type="protein sequence ID" value="SHG86961.1"/>
    <property type="molecule type" value="Genomic_DNA"/>
</dbReference>
<dbReference type="AlphaFoldDB" id="A0A1M5NBU3"/>
<dbReference type="PANTHER" id="PTHR35008">
    <property type="entry name" value="BLL4482 PROTEIN-RELATED"/>
    <property type="match status" value="1"/>
</dbReference>
<keyword evidence="5" id="KW-0732">Signal</keyword>
<dbReference type="GO" id="GO:0020037">
    <property type="term" value="F:heme binding"/>
    <property type="evidence" value="ECO:0007669"/>
    <property type="project" value="InterPro"/>
</dbReference>
<protein>
    <submittedName>
        <fullName evidence="7">Cytochrome C oxidase, cbb3-type, subunit III</fullName>
    </submittedName>
</protein>
<dbReference type="InterPro" id="IPR036909">
    <property type="entry name" value="Cyt_c-like_dom_sf"/>
</dbReference>
<gene>
    <name evidence="7" type="ORF">SAMN04488044_1485</name>
</gene>
<dbReference type="OrthoDB" id="9811281at2"/>
<evidence type="ECO:0000256" key="1">
    <source>
        <dbReference type="ARBA" id="ARBA00022617"/>
    </source>
</evidence>
<feature type="chain" id="PRO_5012883760" evidence="5">
    <location>
        <begin position="21"/>
        <end position="140"/>
    </location>
</feature>
<dbReference type="Pfam" id="PF00034">
    <property type="entry name" value="Cytochrom_C"/>
    <property type="match status" value="1"/>
</dbReference>
<dbReference type="SUPFAM" id="SSF46626">
    <property type="entry name" value="Cytochrome c"/>
    <property type="match status" value="1"/>
</dbReference>
<evidence type="ECO:0000256" key="5">
    <source>
        <dbReference type="SAM" id="SignalP"/>
    </source>
</evidence>
<dbReference type="PANTHER" id="PTHR35008:SF4">
    <property type="entry name" value="BLL4482 PROTEIN"/>
    <property type="match status" value="1"/>
</dbReference>
<dbReference type="PROSITE" id="PS51007">
    <property type="entry name" value="CYTC"/>
    <property type="match status" value="1"/>
</dbReference>
<evidence type="ECO:0000313" key="8">
    <source>
        <dbReference type="Proteomes" id="UP000184211"/>
    </source>
</evidence>
<keyword evidence="3 4" id="KW-0408">Iron</keyword>
<sequence>MVVKFSVTAILVCLALPATAQGIIPYQDAESVARGAVLYQDNCAACHGEALEGQENWQQRDEDGFLPAPPHDETGHTWHHGDGLLFDITKRGTAAVVGDGYQSNMPGFAEVLSDQEILDTLAFIKSTWSNRMIEIQNSRN</sequence>
<keyword evidence="8" id="KW-1185">Reference proteome</keyword>
<evidence type="ECO:0000313" key="7">
    <source>
        <dbReference type="EMBL" id="SHG86961.1"/>
    </source>
</evidence>
<name>A0A1M5NBU3_9RHOB</name>
<dbReference type="GO" id="GO:0046872">
    <property type="term" value="F:metal ion binding"/>
    <property type="evidence" value="ECO:0007669"/>
    <property type="project" value="UniProtKB-KW"/>
</dbReference>
<organism evidence="7 8">
    <name type="scientific">Cognatishimia maritima</name>
    <dbReference type="NCBI Taxonomy" id="870908"/>
    <lineage>
        <taxon>Bacteria</taxon>
        <taxon>Pseudomonadati</taxon>
        <taxon>Pseudomonadota</taxon>
        <taxon>Alphaproteobacteria</taxon>
        <taxon>Rhodobacterales</taxon>
        <taxon>Paracoccaceae</taxon>
        <taxon>Cognatishimia</taxon>
    </lineage>
</organism>
<reference evidence="8" key="1">
    <citation type="submission" date="2016-11" db="EMBL/GenBank/DDBJ databases">
        <authorList>
            <person name="Varghese N."/>
            <person name="Submissions S."/>
        </authorList>
    </citation>
    <scope>NUCLEOTIDE SEQUENCE [LARGE SCALE GENOMIC DNA]</scope>
    <source>
        <strain evidence="8">DSM 28223</strain>
    </source>
</reference>
<dbReference type="GO" id="GO:0009055">
    <property type="term" value="F:electron transfer activity"/>
    <property type="evidence" value="ECO:0007669"/>
    <property type="project" value="InterPro"/>
</dbReference>
<evidence type="ECO:0000256" key="3">
    <source>
        <dbReference type="ARBA" id="ARBA00023004"/>
    </source>
</evidence>
<feature type="signal peptide" evidence="5">
    <location>
        <begin position="1"/>
        <end position="20"/>
    </location>
</feature>
<evidence type="ECO:0000256" key="4">
    <source>
        <dbReference type="PROSITE-ProRule" id="PRU00433"/>
    </source>
</evidence>
<evidence type="ECO:0000259" key="6">
    <source>
        <dbReference type="PROSITE" id="PS51007"/>
    </source>
</evidence>
<accession>A0A1M5NBU3</accession>
<dbReference type="InterPro" id="IPR009056">
    <property type="entry name" value="Cyt_c-like_dom"/>
</dbReference>
<dbReference type="STRING" id="870908.SAMN04488044_1485"/>
<keyword evidence="2 4" id="KW-0479">Metal-binding</keyword>
<dbReference type="Proteomes" id="UP000184211">
    <property type="component" value="Unassembled WGS sequence"/>
</dbReference>
<dbReference type="InterPro" id="IPR051459">
    <property type="entry name" value="Cytochrome_c-type_DH"/>
</dbReference>
<proteinExistence type="predicted"/>
<dbReference type="Gene3D" id="1.10.760.10">
    <property type="entry name" value="Cytochrome c-like domain"/>
    <property type="match status" value="1"/>
</dbReference>
<evidence type="ECO:0000256" key="2">
    <source>
        <dbReference type="ARBA" id="ARBA00022723"/>
    </source>
</evidence>
<feature type="domain" description="Cytochrome c" evidence="6">
    <location>
        <begin position="30"/>
        <end position="128"/>
    </location>
</feature>